<evidence type="ECO:0000256" key="1">
    <source>
        <dbReference type="ARBA" id="ARBA00001966"/>
    </source>
</evidence>
<evidence type="ECO:0000256" key="4">
    <source>
        <dbReference type="ARBA" id="ARBA00022723"/>
    </source>
</evidence>
<organism evidence="8">
    <name type="scientific">marine sediment metagenome</name>
    <dbReference type="NCBI Taxonomy" id="412755"/>
    <lineage>
        <taxon>unclassified sequences</taxon>
        <taxon>metagenomes</taxon>
        <taxon>ecological metagenomes</taxon>
    </lineage>
</organism>
<dbReference type="SFLD" id="SFLDS00029">
    <property type="entry name" value="Radical_SAM"/>
    <property type="match status" value="2"/>
</dbReference>
<dbReference type="GO" id="GO:0003824">
    <property type="term" value="F:catalytic activity"/>
    <property type="evidence" value="ECO:0007669"/>
    <property type="project" value="InterPro"/>
</dbReference>
<gene>
    <name evidence="8" type="ORF">S06H3_02090</name>
</gene>
<keyword evidence="5" id="KW-0408">Iron</keyword>
<dbReference type="InterPro" id="IPR034391">
    <property type="entry name" value="AdoMet-like_SPASM_containing"/>
</dbReference>
<dbReference type="SUPFAM" id="SSF102114">
    <property type="entry name" value="Radical SAM enzymes"/>
    <property type="match status" value="1"/>
</dbReference>
<dbReference type="AlphaFoldDB" id="X1LCK2"/>
<dbReference type="PANTHER" id="PTHR11228">
    <property type="entry name" value="RADICAL SAM DOMAIN PROTEIN"/>
    <property type="match status" value="1"/>
</dbReference>
<keyword evidence="6" id="KW-0411">Iron-sulfur</keyword>
<dbReference type="CDD" id="cd21123">
    <property type="entry name" value="SPASM_MftC-like"/>
    <property type="match status" value="1"/>
</dbReference>
<protein>
    <recommendedName>
        <fullName evidence="7">Radical SAM core domain-containing protein</fullName>
    </recommendedName>
</protein>
<keyword evidence="4" id="KW-0479">Metal-binding</keyword>
<dbReference type="SFLD" id="SFLDG01067">
    <property type="entry name" value="SPASM/twitch_domain_containing"/>
    <property type="match status" value="2"/>
</dbReference>
<evidence type="ECO:0000313" key="8">
    <source>
        <dbReference type="EMBL" id="GAI00155.1"/>
    </source>
</evidence>
<feature type="domain" description="Radical SAM core" evidence="7">
    <location>
        <begin position="110"/>
        <end position="321"/>
    </location>
</feature>
<dbReference type="InterPro" id="IPR013785">
    <property type="entry name" value="Aldolase_TIM"/>
</dbReference>
<dbReference type="Pfam" id="PF04055">
    <property type="entry name" value="Radical_SAM"/>
    <property type="match status" value="1"/>
</dbReference>
<evidence type="ECO:0000256" key="5">
    <source>
        <dbReference type="ARBA" id="ARBA00023004"/>
    </source>
</evidence>
<proteinExistence type="predicted"/>
<evidence type="ECO:0000256" key="3">
    <source>
        <dbReference type="ARBA" id="ARBA00022691"/>
    </source>
</evidence>
<dbReference type="GO" id="GO:0051536">
    <property type="term" value="F:iron-sulfur cluster binding"/>
    <property type="evidence" value="ECO:0007669"/>
    <property type="project" value="UniProtKB-KW"/>
</dbReference>
<evidence type="ECO:0000256" key="6">
    <source>
        <dbReference type="ARBA" id="ARBA00023014"/>
    </source>
</evidence>
<accession>X1LCK2</accession>
<dbReference type="SMART" id="SM00729">
    <property type="entry name" value="Elp3"/>
    <property type="match status" value="1"/>
</dbReference>
<dbReference type="Gene3D" id="3.20.20.70">
    <property type="entry name" value="Aldolase class I"/>
    <property type="match status" value="1"/>
</dbReference>
<dbReference type="PROSITE" id="PS51918">
    <property type="entry name" value="RADICAL_SAM"/>
    <property type="match status" value="1"/>
</dbReference>
<reference evidence="8" key="1">
    <citation type="journal article" date="2014" name="Front. Microbiol.">
        <title>High frequency of phylogenetically diverse reductive dehalogenase-homologous genes in deep subseafloor sedimentary metagenomes.</title>
        <authorList>
            <person name="Kawai M."/>
            <person name="Futagami T."/>
            <person name="Toyoda A."/>
            <person name="Takaki Y."/>
            <person name="Nishi S."/>
            <person name="Hori S."/>
            <person name="Arai W."/>
            <person name="Tsubouchi T."/>
            <person name="Morono Y."/>
            <person name="Uchiyama I."/>
            <person name="Ito T."/>
            <person name="Fujiyama A."/>
            <person name="Inagaki F."/>
            <person name="Takami H."/>
        </authorList>
    </citation>
    <scope>NUCLEOTIDE SEQUENCE</scope>
    <source>
        <strain evidence="8">Expedition CK06-06</strain>
    </source>
</reference>
<keyword evidence="3" id="KW-0949">S-adenosyl-L-methionine</keyword>
<evidence type="ECO:0000259" key="7">
    <source>
        <dbReference type="PROSITE" id="PS51918"/>
    </source>
</evidence>
<dbReference type="CDD" id="cd01335">
    <property type="entry name" value="Radical_SAM"/>
    <property type="match status" value="1"/>
</dbReference>
<dbReference type="InterPro" id="IPR023885">
    <property type="entry name" value="4Fe4S-binding_SPASM_dom"/>
</dbReference>
<dbReference type="GO" id="GO:0046872">
    <property type="term" value="F:metal ion binding"/>
    <property type="evidence" value="ECO:0007669"/>
    <property type="project" value="UniProtKB-KW"/>
</dbReference>
<evidence type="ECO:0000256" key="2">
    <source>
        <dbReference type="ARBA" id="ARBA00022485"/>
    </source>
</evidence>
<dbReference type="SFLD" id="SFLDG01386">
    <property type="entry name" value="main_SPASM_domain-containing"/>
    <property type="match status" value="1"/>
</dbReference>
<dbReference type="PANTHER" id="PTHR11228:SF7">
    <property type="entry name" value="PQQA PEPTIDE CYCLASE"/>
    <property type="match status" value="1"/>
</dbReference>
<dbReference type="InterPro" id="IPR006638">
    <property type="entry name" value="Elp3/MiaA/NifB-like_rSAM"/>
</dbReference>
<dbReference type="SFLD" id="SFLDG01387">
    <property type="entry name" value="BtrN-like_SPASM_domain_contain"/>
    <property type="match status" value="1"/>
</dbReference>
<dbReference type="InterPro" id="IPR050377">
    <property type="entry name" value="Radical_SAM_PqqE_MftC-like"/>
</dbReference>
<dbReference type="InterPro" id="IPR007197">
    <property type="entry name" value="rSAM"/>
</dbReference>
<dbReference type="GO" id="GO:0006783">
    <property type="term" value="P:heme biosynthetic process"/>
    <property type="evidence" value="ECO:0007669"/>
    <property type="project" value="TreeGrafter"/>
</dbReference>
<comment type="cofactor">
    <cofactor evidence="1">
        <name>[4Fe-4S] cluster</name>
        <dbReference type="ChEBI" id="CHEBI:49883"/>
    </cofactor>
</comment>
<keyword evidence="2" id="KW-0004">4Fe-4S</keyword>
<name>X1LCK2_9ZZZZ</name>
<sequence>MFTTLGILKLALGNPVSRAVLTRSTEPCPKCGDRRLRIVLAKYAGVGTKACPTCHIYSFVIGGIIDIGRVLLRASKREMRDFFKSQTARRGLANVVRGIAEHGVTQPQQLGAPFLVVWDLTHACNLKCKHCYQRADRTLPDELTTGEAKRLIEELADADVVVLAFSGGEPLMRPDFYELAAYARSLGIYVALATNGTLITKEAARRLKELDIYVEISLDGASAKTHDEFRGVRGMFGRTIDGIKNCVGAGIYTCIATTATKLNLNEMQEMYELASSLGCKRQMIFNFVPTGRGADMADLDLSPEERERLLEQNYANLVSGRGCDVLGTAPQLARIALRHAEGVEGAPLVSAHFAAAADLGEHTRLLAEFIGGCGAGRCYCAIEPNGDVQPCVFMPIRVGNVREKSFLEIWRESPVLNDLRDRSRLKGHCGECEYRCACGGCRARAYGYFGDYRMPDPGCVNNLEHWKQLKRGFSND</sequence>
<comment type="caution">
    <text evidence="8">The sequence shown here is derived from an EMBL/GenBank/DDBJ whole genome shotgun (WGS) entry which is preliminary data.</text>
</comment>
<dbReference type="Pfam" id="PF13186">
    <property type="entry name" value="SPASM"/>
    <property type="match status" value="1"/>
</dbReference>
<dbReference type="NCBIfam" id="TIGR04085">
    <property type="entry name" value="rSAM_more_4Fe4S"/>
    <property type="match status" value="1"/>
</dbReference>
<dbReference type="EMBL" id="BARV01000581">
    <property type="protein sequence ID" value="GAI00155.1"/>
    <property type="molecule type" value="Genomic_DNA"/>
</dbReference>
<dbReference type="InterPro" id="IPR058240">
    <property type="entry name" value="rSAM_sf"/>
</dbReference>